<gene>
    <name evidence="1" type="ORF">FHS90_001822</name>
</gene>
<organism evidence="1 2">
    <name type="scientific">Rufibacter quisquiliarum</name>
    <dbReference type="NCBI Taxonomy" id="1549639"/>
    <lineage>
        <taxon>Bacteria</taxon>
        <taxon>Pseudomonadati</taxon>
        <taxon>Bacteroidota</taxon>
        <taxon>Cytophagia</taxon>
        <taxon>Cytophagales</taxon>
        <taxon>Hymenobacteraceae</taxon>
        <taxon>Rufibacter</taxon>
    </lineage>
</organism>
<dbReference type="AlphaFoldDB" id="A0A839GTK1"/>
<accession>A0A839GTK1</accession>
<proteinExistence type="predicted"/>
<reference evidence="1 2" key="1">
    <citation type="submission" date="2020-08" db="EMBL/GenBank/DDBJ databases">
        <title>Genomic Encyclopedia of Type Strains, Phase IV (KMG-IV): sequencing the most valuable type-strain genomes for metagenomic binning, comparative biology and taxonomic classification.</title>
        <authorList>
            <person name="Goeker M."/>
        </authorList>
    </citation>
    <scope>NUCLEOTIDE SEQUENCE [LARGE SCALE GENOMIC DNA]</scope>
    <source>
        <strain evidence="1 2">DSM 29854</strain>
    </source>
</reference>
<name>A0A839GTK1_9BACT</name>
<dbReference type="RefSeq" id="WP_182512746.1">
    <property type="nucleotide sequence ID" value="NZ_JACJIQ010000006.1"/>
</dbReference>
<evidence type="ECO:0000313" key="2">
    <source>
        <dbReference type="Proteomes" id="UP000563094"/>
    </source>
</evidence>
<sequence>MHSDLLRDADSLDLSLAEYVAMTLSLGQYGNTDLQPVKEKLQEVLMYNNELQQKLEDSPWVREPMASSLQALLRNDEIMRDLYGRHGAEPVPRQLMAQEGFRFNVMSQGVTEGEKNFYFSGSYGWAYADKNKKYVQLTRRG</sequence>
<dbReference type="Proteomes" id="UP000563094">
    <property type="component" value="Unassembled WGS sequence"/>
</dbReference>
<keyword evidence="2" id="KW-1185">Reference proteome</keyword>
<evidence type="ECO:0000313" key="1">
    <source>
        <dbReference type="EMBL" id="MBA9077111.1"/>
    </source>
</evidence>
<comment type="caution">
    <text evidence="1">The sequence shown here is derived from an EMBL/GenBank/DDBJ whole genome shotgun (WGS) entry which is preliminary data.</text>
</comment>
<protein>
    <submittedName>
        <fullName evidence="1">Uncharacterized protein</fullName>
    </submittedName>
</protein>
<dbReference type="EMBL" id="JACJIQ010000006">
    <property type="protein sequence ID" value="MBA9077111.1"/>
    <property type="molecule type" value="Genomic_DNA"/>
</dbReference>